<keyword evidence="2" id="KW-1185">Reference proteome</keyword>
<dbReference type="Pfam" id="PF10387">
    <property type="entry name" value="DUF2442"/>
    <property type="match status" value="1"/>
</dbReference>
<organism evidence="1 2">
    <name type="scientific">Candidatus Neptunichlamydia vexilliferae</name>
    <dbReference type="NCBI Taxonomy" id="1651774"/>
    <lineage>
        <taxon>Bacteria</taxon>
        <taxon>Pseudomonadati</taxon>
        <taxon>Chlamydiota</taxon>
        <taxon>Chlamydiia</taxon>
        <taxon>Parachlamydiales</taxon>
        <taxon>Simkaniaceae</taxon>
        <taxon>Candidatus Neptunichlamydia</taxon>
    </lineage>
</organism>
<comment type="caution">
    <text evidence="1">The sequence shown here is derived from an EMBL/GenBank/DDBJ whole genome shotgun (WGS) entry which is preliminary data.</text>
</comment>
<dbReference type="Proteomes" id="UP001194714">
    <property type="component" value="Unassembled WGS sequence"/>
</dbReference>
<dbReference type="InterPro" id="IPR018841">
    <property type="entry name" value="DUF2442"/>
</dbReference>
<dbReference type="RefSeq" id="WP_194847429.1">
    <property type="nucleotide sequence ID" value="NZ_JAAEJV010000012.1"/>
</dbReference>
<dbReference type="InterPro" id="IPR036782">
    <property type="entry name" value="NE0471-like_N"/>
</dbReference>
<protein>
    <recommendedName>
        <fullName evidence="3">DUF2442 domain-containing protein</fullName>
    </recommendedName>
</protein>
<evidence type="ECO:0008006" key="3">
    <source>
        <dbReference type="Google" id="ProtNLM"/>
    </source>
</evidence>
<name>A0ABS0AYC1_9BACT</name>
<gene>
    <name evidence="1" type="ORF">NEPTK9_000638</name>
</gene>
<dbReference type="EMBL" id="JAAEJV010000012">
    <property type="protein sequence ID" value="MBF5059131.1"/>
    <property type="molecule type" value="Genomic_DNA"/>
</dbReference>
<evidence type="ECO:0000313" key="2">
    <source>
        <dbReference type="Proteomes" id="UP001194714"/>
    </source>
</evidence>
<evidence type="ECO:0000313" key="1">
    <source>
        <dbReference type="EMBL" id="MBF5059131.1"/>
    </source>
</evidence>
<reference evidence="1 2" key="1">
    <citation type="submission" date="2020-01" db="EMBL/GenBank/DDBJ databases">
        <title>Draft genome sequence of Cand. Neptunochlamydia vexilliferae K9.</title>
        <authorList>
            <person name="Schulz F."/>
            <person name="Koestlbacher S."/>
            <person name="Wascher F."/>
            <person name="Pizzetti I."/>
            <person name="Horn M."/>
        </authorList>
    </citation>
    <scope>NUCLEOTIDE SEQUENCE [LARGE SCALE GENOMIC DNA]</scope>
    <source>
        <strain evidence="1 2">K9</strain>
    </source>
</reference>
<dbReference type="Gene3D" id="3.30.2020.10">
    <property type="entry name" value="NE0471-like N-terminal domain"/>
    <property type="match status" value="1"/>
</dbReference>
<sequence length="91" mass="10464">MNSSNERIISCQPSPNYHIWVRFQDGLEGIVNLGGLRQKPAFKRVWKSEEDFSKARIDPFTHTVAWGETGYEVDVNPAELRKEILESLTND</sequence>
<proteinExistence type="predicted"/>
<dbReference type="SUPFAM" id="SSF143880">
    <property type="entry name" value="NE0471 N-terminal domain-like"/>
    <property type="match status" value="1"/>
</dbReference>
<accession>A0ABS0AYC1</accession>